<gene>
    <name evidence="2" type="ORF">ECRASSUSDP1_LOCUS30</name>
</gene>
<accession>A0AAD1U1J9</accession>
<evidence type="ECO:0000313" key="2">
    <source>
        <dbReference type="EMBL" id="CAI2358747.1"/>
    </source>
</evidence>
<dbReference type="EMBL" id="CAMPGE010000031">
    <property type="protein sequence ID" value="CAI2358747.1"/>
    <property type="molecule type" value="Genomic_DNA"/>
</dbReference>
<comment type="caution">
    <text evidence="2">The sequence shown here is derived from an EMBL/GenBank/DDBJ whole genome shotgun (WGS) entry which is preliminary data.</text>
</comment>
<keyword evidence="3" id="KW-1185">Reference proteome</keyword>
<name>A0AAD1U1J9_EUPCR</name>
<dbReference type="AlphaFoldDB" id="A0AAD1U1J9"/>
<organism evidence="2 3">
    <name type="scientific">Euplotes crassus</name>
    <dbReference type="NCBI Taxonomy" id="5936"/>
    <lineage>
        <taxon>Eukaryota</taxon>
        <taxon>Sar</taxon>
        <taxon>Alveolata</taxon>
        <taxon>Ciliophora</taxon>
        <taxon>Intramacronucleata</taxon>
        <taxon>Spirotrichea</taxon>
        <taxon>Hypotrichia</taxon>
        <taxon>Euplotida</taxon>
        <taxon>Euplotidae</taxon>
        <taxon>Moneuplotes</taxon>
    </lineage>
</organism>
<dbReference type="Proteomes" id="UP001295684">
    <property type="component" value="Unassembled WGS sequence"/>
</dbReference>
<sequence length="191" mass="22025">MNLTNIIPAKEFAEIDQRSLSESLEDCDISDDVLSESSPQVLRQRRPTISKPKSKFCKLKRAVYQKYNSRGQISYGRKLEDLHKMSKSAEYQQKQNCKDSSFFRLNGKPAKKSSTNLKSDISSLLQLLIRKKRDKQNTAESINPRRRISPVEDKKASPFQQYDNYLLTMGDLQKSEDTANLFIAKPPQFKD</sequence>
<feature type="region of interest" description="Disordered" evidence="1">
    <location>
        <begin position="133"/>
        <end position="155"/>
    </location>
</feature>
<reference evidence="2" key="1">
    <citation type="submission" date="2023-07" db="EMBL/GenBank/DDBJ databases">
        <authorList>
            <consortium name="AG Swart"/>
            <person name="Singh M."/>
            <person name="Singh A."/>
            <person name="Seah K."/>
            <person name="Emmerich C."/>
        </authorList>
    </citation>
    <scope>NUCLEOTIDE SEQUENCE</scope>
    <source>
        <strain evidence="2">DP1</strain>
    </source>
</reference>
<evidence type="ECO:0000313" key="3">
    <source>
        <dbReference type="Proteomes" id="UP001295684"/>
    </source>
</evidence>
<protein>
    <submittedName>
        <fullName evidence="2">Uncharacterized protein</fullName>
    </submittedName>
</protein>
<proteinExistence type="predicted"/>
<evidence type="ECO:0000256" key="1">
    <source>
        <dbReference type="SAM" id="MobiDB-lite"/>
    </source>
</evidence>